<proteinExistence type="inferred from homology"/>
<evidence type="ECO:0000259" key="20">
    <source>
        <dbReference type="Pfam" id="PF06444"/>
    </source>
</evidence>
<organism evidence="21">
    <name type="scientific">Hygrotus inaequalis</name>
    <dbReference type="NCBI Taxonomy" id="107886"/>
    <lineage>
        <taxon>Eukaryota</taxon>
        <taxon>Metazoa</taxon>
        <taxon>Ecdysozoa</taxon>
        <taxon>Arthropoda</taxon>
        <taxon>Hexapoda</taxon>
        <taxon>Insecta</taxon>
        <taxon>Pterygota</taxon>
        <taxon>Neoptera</taxon>
        <taxon>Endopterygota</taxon>
        <taxon>Coleoptera</taxon>
        <taxon>Adephaga</taxon>
        <taxon>Dytiscoidea</taxon>
        <taxon>Dytiscidae</taxon>
        <taxon>Hydroporinae</taxon>
        <taxon>Hygrotini</taxon>
        <taxon>Hygrotus</taxon>
        <taxon>Hygrotus</taxon>
    </lineage>
</organism>
<comment type="catalytic activity">
    <reaction evidence="17 18">
        <text>a ubiquinone + NADH + 5 H(+)(in) = a ubiquinol + NAD(+) + 4 H(+)(out)</text>
        <dbReference type="Rhea" id="RHEA:29091"/>
        <dbReference type="Rhea" id="RHEA-COMP:9565"/>
        <dbReference type="Rhea" id="RHEA-COMP:9566"/>
        <dbReference type="ChEBI" id="CHEBI:15378"/>
        <dbReference type="ChEBI" id="CHEBI:16389"/>
        <dbReference type="ChEBI" id="CHEBI:17976"/>
        <dbReference type="ChEBI" id="CHEBI:57540"/>
        <dbReference type="ChEBI" id="CHEBI:57945"/>
        <dbReference type="EC" id="7.1.1.2"/>
    </reaction>
</comment>
<dbReference type="InterPro" id="IPR010933">
    <property type="entry name" value="NADH_DH_su2_C"/>
</dbReference>
<comment type="function">
    <text evidence="18">Core subunit of the mitochondrial membrane respiratory chain NADH dehydrogenase (Complex I) which catalyzes electron transfer from NADH through the respiratory chain, using ubiquinone as an electron acceptor. Essential for the catalytic activity and assembly of complex I.</text>
</comment>
<evidence type="ECO:0000256" key="11">
    <source>
        <dbReference type="ARBA" id="ARBA00022982"/>
    </source>
</evidence>
<evidence type="ECO:0000256" key="17">
    <source>
        <dbReference type="ARBA" id="ARBA00049551"/>
    </source>
</evidence>
<evidence type="ECO:0000256" key="5">
    <source>
        <dbReference type="ARBA" id="ARBA00021008"/>
    </source>
</evidence>
<dbReference type="PANTHER" id="PTHR46552">
    <property type="entry name" value="NADH-UBIQUINONE OXIDOREDUCTASE CHAIN 2"/>
    <property type="match status" value="1"/>
</dbReference>
<evidence type="ECO:0000256" key="10">
    <source>
        <dbReference type="ARBA" id="ARBA00022967"/>
    </source>
</evidence>
<accession>A0A191ZRK7</accession>
<evidence type="ECO:0000256" key="15">
    <source>
        <dbReference type="ARBA" id="ARBA00023128"/>
    </source>
</evidence>
<evidence type="ECO:0000256" key="3">
    <source>
        <dbReference type="ARBA" id="ARBA00007012"/>
    </source>
</evidence>
<feature type="transmembrane region" description="Helical" evidence="18">
    <location>
        <begin position="20"/>
        <end position="38"/>
    </location>
</feature>
<feature type="transmembrane region" description="Helical" evidence="18">
    <location>
        <begin position="264"/>
        <end position="284"/>
    </location>
</feature>
<dbReference type="EMBL" id="KT876899">
    <property type="protein sequence ID" value="ANJ70498.1"/>
    <property type="molecule type" value="Genomic_DNA"/>
</dbReference>
<dbReference type="InterPro" id="IPR050175">
    <property type="entry name" value="Complex_I_Subunit_2"/>
</dbReference>
<dbReference type="PRINTS" id="PR01436">
    <property type="entry name" value="NADHDHGNASE2"/>
</dbReference>
<feature type="domain" description="NADH dehydrogenase subunit 2 C-terminal" evidence="20">
    <location>
        <begin position="280"/>
        <end position="331"/>
    </location>
</feature>
<comment type="similarity">
    <text evidence="3 18">Belongs to the complex I subunit 2 family.</text>
</comment>
<sequence length="335" mass="39294">MFLMTLIMGTIITISSQSWMGTWMGLEINLLSFIPLINSKNNPLSSESSIKYFLVQSMASSIFLFSIIMIMIKSKTTNELLFYNKSMMIFMNSTLLMKLGAAPFHFWFPEIIEGLSWMNSLILMTWQKIAPFMVISYIIKFNSFITMIIITCSLIGSIGGLNQISLRKILVYSSINHIGWMLSTFLINEITWIMYFMIYCMISLSIIIILNQYKIFFIKQIFSMNNNNNMNKFFMFMSLLSLGGLPPFLGFFPKWMIIQTLSNYNYLLLLFMMTMTLITLFFYMRLCYSSMMILNNENNFLMMMNKNNKNNLMTNMMLFISINGLIMYPIFMNFY</sequence>
<evidence type="ECO:0000256" key="6">
    <source>
        <dbReference type="ARBA" id="ARBA00022448"/>
    </source>
</evidence>
<feature type="transmembrane region" description="Helical" evidence="18">
    <location>
        <begin position="312"/>
        <end position="331"/>
    </location>
</feature>
<evidence type="ECO:0000256" key="2">
    <source>
        <dbReference type="ARBA" id="ARBA00004448"/>
    </source>
</evidence>
<dbReference type="InterPro" id="IPR001750">
    <property type="entry name" value="ND/Mrp_TM"/>
</dbReference>
<evidence type="ECO:0000256" key="1">
    <source>
        <dbReference type="ARBA" id="ARBA00003257"/>
    </source>
</evidence>
<feature type="transmembrane region" description="Helical" evidence="18">
    <location>
        <begin position="50"/>
        <end position="72"/>
    </location>
</feature>
<keyword evidence="13 18" id="KW-0520">NAD</keyword>
<comment type="subcellular location">
    <subcellularLocation>
        <location evidence="2 18">Mitochondrion inner membrane</location>
        <topology evidence="2 18">Multi-pass membrane protein</topology>
    </subcellularLocation>
</comment>
<gene>
    <name evidence="21" type="primary">nad2</name>
</gene>
<feature type="transmembrane region" description="Helical" evidence="18">
    <location>
        <begin position="87"/>
        <end position="108"/>
    </location>
</feature>
<dbReference type="Pfam" id="PF00361">
    <property type="entry name" value="Proton_antipo_M"/>
    <property type="match status" value="1"/>
</dbReference>
<dbReference type="GO" id="GO:0008137">
    <property type="term" value="F:NADH dehydrogenase (ubiquinone) activity"/>
    <property type="evidence" value="ECO:0007669"/>
    <property type="project" value="UniProtKB-EC"/>
</dbReference>
<evidence type="ECO:0000256" key="9">
    <source>
        <dbReference type="ARBA" id="ARBA00022792"/>
    </source>
</evidence>
<keyword evidence="10 18" id="KW-1278">Translocase</keyword>
<reference evidence="21" key="1">
    <citation type="journal article" date="2016" name="Mol. Ecol. Resour.">
        <title>Lessons from genome skimming of arthropod-preserving ethanol.</title>
        <authorList>
            <person name="Linard B."/>
            <person name="Arribas P."/>
            <person name="Andujar C."/>
            <person name="Crampton-Platt A."/>
            <person name="Vogler A.P."/>
        </authorList>
    </citation>
    <scope>NUCLEOTIDE SEQUENCE</scope>
</reference>
<name>A0A191ZRK7_9DYTI</name>
<comment type="function">
    <text evidence="1">Core subunit of the mitochondrial membrane respiratory chain NADH dehydrogenase (Complex I) that is believed to belong to the minimal assembly required for catalysis. Complex I functions in the transfer of electrons from NADH to the respiratory chain. The immediate electron acceptor for the enzyme is believed to be ubiquinone.</text>
</comment>
<keyword evidence="8 18" id="KW-0812">Transmembrane</keyword>
<evidence type="ECO:0000256" key="13">
    <source>
        <dbReference type="ARBA" id="ARBA00023027"/>
    </source>
</evidence>
<dbReference type="InterPro" id="IPR003917">
    <property type="entry name" value="NADH_UbQ_OxRdtase_chain2"/>
</dbReference>
<evidence type="ECO:0000256" key="8">
    <source>
        <dbReference type="ARBA" id="ARBA00022692"/>
    </source>
</evidence>
<dbReference type="GO" id="GO:0005743">
    <property type="term" value="C:mitochondrial inner membrane"/>
    <property type="evidence" value="ECO:0007669"/>
    <property type="project" value="UniProtKB-SubCell"/>
</dbReference>
<geneLocation type="mitochondrion" evidence="21"/>
<evidence type="ECO:0000259" key="19">
    <source>
        <dbReference type="Pfam" id="PF00361"/>
    </source>
</evidence>
<evidence type="ECO:0000256" key="14">
    <source>
        <dbReference type="ARBA" id="ARBA00023075"/>
    </source>
</evidence>
<dbReference type="PANTHER" id="PTHR46552:SF1">
    <property type="entry name" value="NADH-UBIQUINONE OXIDOREDUCTASE CHAIN 2"/>
    <property type="match status" value="1"/>
</dbReference>
<feature type="transmembrane region" description="Helical" evidence="18">
    <location>
        <begin position="233"/>
        <end position="252"/>
    </location>
</feature>
<evidence type="ECO:0000313" key="21">
    <source>
        <dbReference type="EMBL" id="ANJ70498.1"/>
    </source>
</evidence>
<keyword evidence="9 18" id="KW-0999">Mitochondrion inner membrane</keyword>
<feature type="domain" description="NADH:quinone oxidoreductase/Mrp antiporter transmembrane" evidence="19">
    <location>
        <begin position="16"/>
        <end position="279"/>
    </location>
</feature>
<keyword evidence="11 18" id="KW-0249">Electron transport</keyword>
<keyword evidence="12 18" id="KW-1133">Transmembrane helix</keyword>
<evidence type="ECO:0000256" key="18">
    <source>
        <dbReference type="RuleBase" id="RU003403"/>
    </source>
</evidence>
<evidence type="ECO:0000256" key="4">
    <source>
        <dbReference type="ARBA" id="ARBA00012944"/>
    </source>
</evidence>
<keyword evidence="16 18" id="KW-0472">Membrane</keyword>
<keyword evidence="15 18" id="KW-0496">Mitochondrion</keyword>
<evidence type="ECO:0000256" key="16">
    <source>
        <dbReference type="ARBA" id="ARBA00023136"/>
    </source>
</evidence>
<evidence type="ECO:0000256" key="12">
    <source>
        <dbReference type="ARBA" id="ARBA00022989"/>
    </source>
</evidence>
<dbReference type="GO" id="GO:0006120">
    <property type="term" value="P:mitochondrial electron transport, NADH to ubiquinone"/>
    <property type="evidence" value="ECO:0007669"/>
    <property type="project" value="InterPro"/>
</dbReference>
<dbReference type="Pfam" id="PF06444">
    <property type="entry name" value="NADH_dehy_S2_C"/>
    <property type="match status" value="1"/>
</dbReference>
<dbReference type="EC" id="7.1.1.2" evidence="4 18"/>
<keyword evidence="7 18" id="KW-0679">Respiratory chain</keyword>
<feature type="transmembrane region" description="Helical" evidence="18">
    <location>
        <begin position="193"/>
        <end position="213"/>
    </location>
</feature>
<keyword evidence="14 18" id="KW-0830">Ubiquinone</keyword>
<keyword evidence="6" id="KW-0813">Transport</keyword>
<evidence type="ECO:0000256" key="7">
    <source>
        <dbReference type="ARBA" id="ARBA00022660"/>
    </source>
</evidence>
<protein>
    <recommendedName>
        <fullName evidence="5 18">NADH-ubiquinone oxidoreductase chain 2</fullName>
        <ecNumber evidence="4 18">7.1.1.2</ecNumber>
    </recommendedName>
</protein>
<dbReference type="AlphaFoldDB" id="A0A191ZRK7"/>